<evidence type="ECO:0000256" key="1">
    <source>
        <dbReference type="ARBA" id="ARBA00022737"/>
    </source>
</evidence>
<keyword evidence="2 3" id="KW-0040">ANK repeat</keyword>
<dbReference type="GO" id="GO:0085020">
    <property type="term" value="P:protein K6-linked ubiquitination"/>
    <property type="evidence" value="ECO:0007669"/>
    <property type="project" value="TreeGrafter"/>
</dbReference>
<dbReference type="PROSITE" id="PS50088">
    <property type="entry name" value="ANK_REPEAT"/>
    <property type="match status" value="2"/>
</dbReference>
<dbReference type="OrthoDB" id="426293at2759"/>
<dbReference type="GO" id="GO:0031436">
    <property type="term" value="C:BRCA1-BARD1 complex"/>
    <property type="evidence" value="ECO:0007669"/>
    <property type="project" value="TreeGrafter"/>
</dbReference>
<accession>A0A6J2UA03</accession>
<evidence type="ECO:0000256" key="3">
    <source>
        <dbReference type="PROSITE-ProRule" id="PRU00023"/>
    </source>
</evidence>
<dbReference type="Pfam" id="PF12796">
    <property type="entry name" value="Ank_2"/>
    <property type="match status" value="1"/>
</dbReference>
<dbReference type="PANTHER" id="PTHR24171:SF8">
    <property type="entry name" value="BRCA1-ASSOCIATED RING DOMAIN PROTEIN 1"/>
    <property type="match status" value="1"/>
</dbReference>
<evidence type="ECO:0000313" key="4">
    <source>
        <dbReference type="Proteomes" id="UP000504634"/>
    </source>
</evidence>
<dbReference type="PROSITE" id="PS50297">
    <property type="entry name" value="ANK_REP_REGION"/>
    <property type="match status" value="2"/>
</dbReference>
<evidence type="ECO:0000256" key="2">
    <source>
        <dbReference type="ARBA" id="ARBA00023043"/>
    </source>
</evidence>
<feature type="repeat" description="ANK" evidence="3">
    <location>
        <begin position="36"/>
        <end position="68"/>
    </location>
</feature>
<dbReference type="InterPro" id="IPR036770">
    <property type="entry name" value="Ankyrin_rpt-contain_sf"/>
</dbReference>
<sequence>MSENNEQIIWTIKNGEFDAVQSTFQNDVQKVNQEIKGRFPLHYAADFGQLKVLKFLIEMGADVNKSDKHGITPLLAAVWEGHTSCVQLLLEKGANKNGSTPDGQSYLEAAEKEEIRNLLFKA</sequence>
<dbReference type="GeneID" id="115632018"/>
<dbReference type="InterPro" id="IPR002110">
    <property type="entry name" value="Ankyrin_rpt"/>
</dbReference>
<dbReference type="PRINTS" id="PR01415">
    <property type="entry name" value="ANKYRIN"/>
</dbReference>
<dbReference type="AlphaFoldDB" id="A0A6J2UA03"/>
<keyword evidence="1" id="KW-0677">Repeat</keyword>
<evidence type="ECO:0000313" key="5">
    <source>
        <dbReference type="RefSeq" id="XP_030384815.1"/>
    </source>
</evidence>
<dbReference type="GO" id="GO:0004842">
    <property type="term" value="F:ubiquitin-protein transferase activity"/>
    <property type="evidence" value="ECO:0007669"/>
    <property type="project" value="TreeGrafter"/>
</dbReference>
<feature type="repeat" description="ANK" evidence="3">
    <location>
        <begin position="69"/>
        <end position="101"/>
    </location>
</feature>
<dbReference type="PANTHER" id="PTHR24171">
    <property type="entry name" value="ANKYRIN REPEAT DOMAIN-CONTAINING PROTEIN 39-RELATED"/>
    <property type="match status" value="1"/>
</dbReference>
<name>A0A6J2UA03_DROLE</name>
<dbReference type="GO" id="GO:0070531">
    <property type="term" value="C:BRCA1-A complex"/>
    <property type="evidence" value="ECO:0007669"/>
    <property type="project" value="TreeGrafter"/>
</dbReference>
<reference evidence="5" key="1">
    <citation type="submission" date="2025-08" db="UniProtKB">
        <authorList>
            <consortium name="RefSeq"/>
        </authorList>
    </citation>
    <scope>IDENTIFICATION</scope>
    <source>
        <strain evidence="5">11010-0011.00</strain>
        <tissue evidence="5">Whole body</tissue>
    </source>
</reference>
<dbReference type="SMART" id="SM00248">
    <property type="entry name" value="ANK"/>
    <property type="match status" value="2"/>
</dbReference>
<keyword evidence="4" id="KW-1185">Reference proteome</keyword>
<dbReference type="Gene3D" id="1.25.40.20">
    <property type="entry name" value="Ankyrin repeat-containing domain"/>
    <property type="match status" value="1"/>
</dbReference>
<dbReference type="RefSeq" id="XP_030384815.1">
    <property type="nucleotide sequence ID" value="XM_030528955.1"/>
</dbReference>
<organism evidence="4 5">
    <name type="scientific">Drosophila lebanonensis</name>
    <name type="common">Fruit fly</name>
    <name type="synonym">Scaptodrosophila lebanonensis</name>
    <dbReference type="NCBI Taxonomy" id="7225"/>
    <lineage>
        <taxon>Eukaryota</taxon>
        <taxon>Metazoa</taxon>
        <taxon>Ecdysozoa</taxon>
        <taxon>Arthropoda</taxon>
        <taxon>Hexapoda</taxon>
        <taxon>Insecta</taxon>
        <taxon>Pterygota</taxon>
        <taxon>Neoptera</taxon>
        <taxon>Endopterygota</taxon>
        <taxon>Diptera</taxon>
        <taxon>Brachycera</taxon>
        <taxon>Muscomorpha</taxon>
        <taxon>Ephydroidea</taxon>
        <taxon>Drosophilidae</taxon>
        <taxon>Scaptodrosophila</taxon>
    </lineage>
</organism>
<dbReference type="SUPFAM" id="SSF48403">
    <property type="entry name" value="Ankyrin repeat"/>
    <property type="match status" value="1"/>
</dbReference>
<protein>
    <submittedName>
        <fullName evidence="5">Myotrophin</fullName>
    </submittedName>
</protein>
<proteinExistence type="predicted"/>
<gene>
    <name evidence="5" type="primary">LOC115632018</name>
</gene>
<dbReference type="Proteomes" id="UP000504634">
    <property type="component" value="Unplaced"/>
</dbReference>